<evidence type="ECO:0000313" key="2">
    <source>
        <dbReference type="EMBL" id="PLW86154.1"/>
    </source>
</evidence>
<accession>A0AAP8MEG0</accession>
<reference evidence="2 3" key="1">
    <citation type="submission" date="2018-01" db="EMBL/GenBank/DDBJ databases">
        <title>The draft genome sequence of Halioglobus japonicus S1-36.</title>
        <authorList>
            <person name="Du Z.-J."/>
            <person name="Shi M.-J."/>
        </authorList>
    </citation>
    <scope>NUCLEOTIDE SEQUENCE [LARGE SCALE GENOMIC DNA]</scope>
    <source>
        <strain evidence="2 3">S1-36</strain>
    </source>
</reference>
<keyword evidence="3" id="KW-1185">Reference proteome</keyword>
<sequence length="262" mass="27726">MNIELAGRTALVTGSSRNTGEVIARSLALAGAKVVVHSNDDGSAQATAAEIEQAHAVVGDVATVDGCDEVLAQLSAAGMTVDVLVNNYGTASRGKWQSASEEDWLDMYQKNVMSMARLVKGLSPGMVERGWGRIVNLGTVGSHRPGHLMPHYYGAKGALATLGVSLMQELAGTGITVNTVSPGLIHTPELEAGYRLKAQKKGWGEDWDDILRHIVAEDFPNPCGRLATRQEVADLVVFLCSEQAAFINGQNVRIDGGAVAYV</sequence>
<dbReference type="PRINTS" id="PR00081">
    <property type="entry name" value="GDHRDH"/>
</dbReference>
<dbReference type="Proteomes" id="UP000235162">
    <property type="component" value="Unassembled WGS sequence"/>
</dbReference>
<organism evidence="2 3">
    <name type="scientific">Halioglobus japonicus</name>
    <dbReference type="NCBI Taxonomy" id="930805"/>
    <lineage>
        <taxon>Bacteria</taxon>
        <taxon>Pseudomonadati</taxon>
        <taxon>Pseudomonadota</taxon>
        <taxon>Gammaproteobacteria</taxon>
        <taxon>Cellvibrionales</taxon>
        <taxon>Halieaceae</taxon>
        <taxon>Halioglobus</taxon>
    </lineage>
</organism>
<dbReference type="Pfam" id="PF13561">
    <property type="entry name" value="adh_short_C2"/>
    <property type="match status" value="1"/>
</dbReference>
<dbReference type="EMBL" id="PKUR01000002">
    <property type="protein sequence ID" value="PLW86154.1"/>
    <property type="molecule type" value="Genomic_DNA"/>
</dbReference>
<dbReference type="InterPro" id="IPR002347">
    <property type="entry name" value="SDR_fam"/>
</dbReference>
<comment type="similarity">
    <text evidence="1">Belongs to the short-chain dehydrogenases/reductases (SDR) family.</text>
</comment>
<dbReference type="SUPFAM" id="SSF51735">
    <property type="entry name" value="NAD(P)-binding Rossmann-fold domains"/>
    <property type="match status" value="1"/>
</dbReference>
<dbReference type="PANTHER" id="PTHR42879">
    <property type="entry name" value="3-OXOACYL-(ACYL-CARRIER-PROTEIN) REDUCTASE"/>
    <property type="match status" value="1"/>
</dbReference>
<dbReference type="AlphaFoldDB" id="A0AAP8MEG0"/>
<dbReference type="InterPro" id="IPR036291">
    <property type="entry name" value="NAD(P)-bd_dom_sf"/>
</dbReference>
<proteinExistence type="inferred from homology"/>
<dbReference type="FunFam" id="3.40.50.720:FF:000084">
    <property type="entry name" value="Short-chain dehydrogenase reductase"/>
    <property type="match status" value="1"/>
</dbReference>
<protein>
    <submittedName>
        <fullName evidence="2">3-oxoacyl-ACP reductase</fullName>
    </submittedName>
</protein>
<evidence type="ECO:0000256" key="1">
    <source>
        <dbReference type="ARBA" id="ARBA00006484"/>
    </source>
</evidence>
<dbReference type="CDD" id="cd05233">
    <property type="entry name" value="SDR_c"/>
    <property type="match status" value="1"/>
</dbReference>
<evidence type="ECO:0000313" key="3">
    <source>
        <dbReference type="Proteomes" id="UP000235162"/>
    </source>
</evidence>
<dbReference type="PRINTS" id="PR00080">
    <property type="entry name" value="SDRFAMILY"/>
</dbReference>
<name>A0AAP8MEG0_9GAMM</name>
<gene>
    <name evidence="2" type="ORF">C0029_06845</name>
</gene>
<dbReference type="Gene3D" id="3.40.50.720">
    <property type="entry name" value="NAD(P)-binding Rossmann-like Domain"/>
    <property type="match status" value="1"/>
</dbReference>
<dbReference type="PANTHER" id="PTHR42879:SF2">
    <property type="entry name" value="3-OXOACYL-[ACYL-CARRIER-PROTEIN] REDUCTASE FABG"/>
    <property type="match status" value="1"/>
</dbReference>
<comment type="caution">
    <text evidence="2">The sequence shown here is derived from an EMBL/GenBank/DDBJ whole genome shotgun (WGS) entry which is preliminary data.</text>
</comment>
<dbReference type="KEGG" id="hja:BST95_07805"/>
<dbReference type="RefSeq" id="WP_084198796.1">
    <property type="nucleotide sequence ID" value="NZ_BMYL01000002.1"/>
</dbReference>
<dbReference type="InterPro" id="IPR050259">
    <property type="entry name" value="SDR"/>
</dbReference>